<keyword evidence="1" id="KW-0150">Chloroplast</keyword>
<dbReference type="GeneID" id="33357138"/>
<accession>A0A1Z1MD97</accession>
<gene>
    <name evidence="1" type="primary">orf38</name>
</gene>
<dbReference type="RefSeq" id="YP_009395155.1">
    <property type="nucleotide sequence ID" value="NC_035276.1"/>
</dbReference>
<sequence>MNNYIWLIPNYISLKYFGIKQTICNVDMTSSANLCRKY</sequence>
<evidence type="ECO:0000313" key="1">
    <source>
        <dbReference type="EMBL" id="ARW63923.1"/>
    </source>
</evidence>
<organism evidence="1">
    <name type="scientific">Alsidium seaforthii</name>
    <dbReference type="NCBI Taxonomy" id="2007182"/>
    <lineage>
        <taxon>Eukaryota</taxon>
        <taxon>Rhodophyta</taxon>
        <taxon>Florideophyceae</taxon>
        <taxon>Rhodymeniophycidae</taxon>
        <taxon>Ceramiales</taxon>
        <taxon>Rhodomelaceae</taxon>
        <taxon>Polysiphonioideae</taxon>
        <taxon>Alsidium</taxon>
    </lineage>
</organism>
<geneLocation type="chloroplast" evidence="1"/>
<dbReference type="AlphaFoldDB" id="A0A1Z1MD97"/>
<proteinExistence type="predicted"/>
<reference evidence="1" key="1">
    <citation type="journal article" date="2017" name="J. Phycol.">
        <title>Analysis of chloroplast genomes and a supermatrix inform reclassification of the Rhodomelaceae (Rhodophyta).</title>
        <authorList>
            <person name="Diaz-Tapia P."/>
            <person name="Maggs C.A."/>
            <person name="West J.A."/>
            <person name="Verbruggen H."/>
        </authorList>
    </citation>
    <scope>NUCLEOTIDE SEQUENCE</scope>
    <source>
        <strain evidence="1">PD644</strain>
    </source>
</reference>
<name>A0A1Z1MD97_9FLOR</name>
<dbReference type="EMBL" id="MF101430">
    <property type="protein sequence ID" value="ARW63923.1"/>
    <property type="molecule type" value="Genomic_DNA"/>
</dbReference>
<protein>
    <submittedName>
        <fullName evidence="1">Uncharacterized protein</fullName>
    </submittedName>
</protein>
<keyword evidence="1" id="KW-0934">Plastid</keyword>